<feature type="domain" description="Calcineurin-like phosphoesterase" evidence="2">
    <location>
        <begin position="253"/>
        <end position="417"/>
    </location>
</feature>
<dbReference type="Gene3D" id="3.60.21.10">
    <property type="match status" value="1"/>
</dbReference>
<sequence>MNSRIGETLLRARRYGAFALRLAIRWSLRIALPVVFANALLRAFPYKGTAAGIPFQVRGTLFTRPGLSADTSVGNWEFPHVDGLPIGLHISPTDVDLLRLSKAANPDSTAFVDALKADLNSEIPFIGLWLAGLLLAGVVVGLLAAAMVNMAQRYLRRLPRRDNELRIRVHQAATAGIVVLLVSGYGVLSYDRDWTKQSKLTGTLGAVQLFPSQLSDFYNQQNKAYDVLGAVVGIQASLQQRIDAAKTPDTAYNIMFISDMHLAATYPLVAQYVDNFDVKLIVNTGDESEFGTSGELTPGFRSAIKAVAAKAPMLWMAGNHDSPDVQRVMSQIPNVFVLGDKLRQNDGSYVVSGSRIHAFGLNIAAVPDPRVYGAVGSYGSGEDKVTNPLEIAAMDQAVNGIPDDLNLDIMASHEPSAVNELKAKLPGRIRQLDSGHTHAQNATGDLQSGGIINLVEGSTGAGGLDNINRGEKAPPVEFSIESVASNCQFAKLLRFQLADPSLPTDPTALTVGDNVTVSSVYLSPQKITAGRTCSTVDGLSPVRRLTAPIASDELAPP</sequence>
<evidence type="ECO:0000313" key="4">
    <source>
        <dbReference type="Proteomes" id="UP001056336"/>
    </source>
</evidence>
<protein>
    <submittedName>
        <fullName evidence="3">Metallophosphoesterase</fullName>
    </submittedName>
</protein>
<gene>
    <name evidence="3" type="ORF">M6D93_07780</name>
</gene>
<reference evidence="3" key="1">
    <citation type="journal article" date="2018" name="Int. J. Syst. Evol. Microbiol.">
        <title>Jatrophihabitans telluris sp. nov., isolated from sediment soil of lava forest wetlands and the emended description of the genus Jatrophihabitans.</title>
        <authorList>
            <person name="Lee K.C."/>
            <person name="Suh M.K."/>
            <person name="Eom M.K."/>
            <person name="Kim K.K."/>
            <person name="Kim J.S."/>
            <person name="Kim D.S."/>
            <person name="Ko S.H."/>
            <person name="Shin Y.K."/>
            <person name="Lee J.S."/>
        </authorList>
    </citation>
    <scope>NUCLEOTIDE SEQUENCE</scope>
    <source>
        <strain evidence="3">N237</strain>
    </source>
</reference>
<keyword evidence="1" id="KW-0812">Transmembrane</keyword>
<name>A0ABY4R3A8_9ACTN</name>
<dbReference type="SUPFAM" id="SSF56300">
    <property type="entry name" value="Metallo-dependent phosphatases"/>
    <property type="match status" value="1"/>
</dbReference>
<keyword evidence="1" id="KW-0472">Membrane</keyword>
<evidence type="ECO:0000313" key="3">
    <source>
        <dbReference type="EMBL" id="UQX89893.1"/>
    </source>
</evidence>
<keyword evidence="4" id="KW-1185">Reference proteome</keyword>
<dbReference type="InterPro" id="IPR004843">
    <property type="entry name" value="Calcineurin-like_PHP"/>
</dbReference>
<feature type="transmembrane region" description="Helical" evidence="1">
    <location>
        <begin position="126"/>
        <end position="148"/>
    </location>
</feature>
<feature type="transmembrane region" description="Helical" evidence="1">
    <location>
        <begin position="20"/>
        <end position="41"/>
    </location>
</feature>
<reference evidence="3" key="2">
    <citation type="submission" date="2022-05" db="EMBL/GenBank/DDBJ databases">
        <authorList>
            <person name="Kim J.-S."/>
            <person name="Lee K."/>
            <person name="Suh M."/>
            <person name="Eom M."/>
            <person name="Kim J.-S."/>
            <person name="Kim D.-S."/>
            <person name="Ko S.-H."/>
            <person name="Shin Y."/>
            <person name="Lee J.-S."/>
        </authorList>
    </citation>
    <scope>NUCLEOTIDE SEQUENCE</scope>
    <source>
        <strain evidence="3">N237</strain>
    </source>
</reference>
<organism evidence="3 4">
    <name type="scientific">Jatrophihabitans telluris</name>
    <dbReference type="NCBI Taxonomy" id="2038343"/>
    <lineage>
        <taxon>Bacteria</taxon>
        <taxon>Bacillati</taxon>
        <taxon>Actinomycetota</taxon>
        <taxon>Actinomycetes</taxon>
        <taxon>Jatrophihabitantales</taxon>
        <taxon>Jatrophihabitantaceae</taxon>
        <taxon>Jatrophihabitans</taxon>
    </lineage>
</organism>
<evidence type="ECO:0000256" key="1">
    <source>
        <dbReference type="SAM" id="Phobius"/>
    </source>
</evidence>
<dbReference type="InterPro" id="IPR029052">
    <property type="entry name" value="Metallo-depent_PP-like"/>
</dbReference>
<evidence type="ECO:0000259" key="2">
    <source>
        <dbReference type="Pfam" id="PF00149"/>
    </source>
</evidence>
<dbReference type="EMBL" id="CP097332">
    <property type="protein sequence ID" value="UQX89893.1"/>
    <property type="molecule type" value="Genomic_DNA"/>
</dbReference>
<dbReference type="Proteomes" id="UP001056336">
    <property type="component" value="Chromosome"/>
</dbReference>
<dbReference type="RefSeq" id="WP_249773788.1">
    <property type="nucleotide sequence ID" value="NZ_CP097332.1"/>
</dbReference>
<accession>A0ABY4R3A8</accession>
<keyword evidence="1" id="KW-1133">Transmembrane helix</keyword>
<dbReference type="Pfam" id="PF00149">
    <property type="entry name" value="Metallophos"/>
    <property type="match status" value="1"/>
</dbReference>
<proteinExistence type="predicted"/>
<feature type="transmembrane region" description="Helical" evidence="1">
    <location>
        <begin position="169"/>
        <end position="188"/>
    </location>
</feature>